<dbReference type="KEGG" id="cid:P73_2058"/>
<sequence length="272" mass="29343">MKRIGKGVTRRTALELVGGAGLLLSAGIAPAAADQLEDILAAGKIRIGSDTANPPFGMLNESMEAYGSDIEVAQALAADLGVDLETIPTVNATRVPNLQTNRADVIISAMSITPERAKVIDFSRPYSAIGSVVGALKDAEISGLEDMRGKTVAVTRAGVSDTLMTGSSKDYDLTVQRYEDDATLITAAVSGQATLVSTSRNILNEINRRNENFETKFEDASYDIGMGIRKGETALKDRIDAWILENIQNGRLNEIYKKYHLVDLPERIREQA</sequence>
<dbReference type="Gene3D" id="3.40.190.10">
    <property type="entry name" value="Periplasmic binding protein-like II"/>
    <property type="match status" value="2"/>
</dbReference>
<dbReference type="Pfam" id="PF00497">
    <property type="entry name" value="SBP_bac_3"/>
    <property type="match status" value="1"/>
</dbReference>
<dbReference type="PROSITE" id="PS51318">
    <property type="entry name" value="TAT"/>
    <property type="match status" value="1"/>
</dbReference>
<dbReference type="InterPro" id="IPR001638">
    <property type="entry name" value="Solute-binding_3/MltF_N"/>
</dbReference>
<evidence type="ECO:0000256" key="1">
    <source>
        <dbReference type="ARBA" id="ARBA00022729"/>
    </source>
</evidence>
<evidence type="ECO:0000313" key="5">
    <source>
        <dbReference type="Proteomes" id="UP000031521"/>
    </source>
</evidence>
<dbReference type="InterPro" id="IPR006311">
    <property type="entry name" value="TAT_signal"/>
</dbReference>
<keyword evidence="5" id="KW-1185">Reference proteome</keyword>
<feature type="signal peptide" evidence="2">
    <location>
        <begin position="1"/>
        <end position="31"/>
    </location>
</feature>
<dbReference type="SMART" id="SM00062">
    <property type="entry name" value="PBPb"/>
    <property type="match status" value="1"/>
</dbReference>
<gene>
    <name evidence="4" type="ORF">P73_2058</name>
</gene>
<dbReference type="EMBL" id="CP004393">
    <property type="protein sequence ID" value="AJE46773.1"/>
    <property type="molecule type" value="Genomic_DNA"/>
</dbReference>
<evidence type="ECO:0000259" key="3">
    <source>
        <dbReference type="SMART" id="SM00062"/>
    </source>
</evidence>
<proteinExistence type="predicted"/>
<dbReference type="STRING" id="1208324.P73_2058"/>
<evidence type="ECO:0000313" key="4">
    <source>
        <dbReference type="EMBL" id="AJE46773.1"/>
    </source>
</evidence>
<dbReference type="SUPFAM" id="SSF53850">
    <property type="entry name" value="Periplasmic binding protein-like II"/>
    <property type="match status" value="1"/>
</dbReference>
<dbReference type="OrthoDB" id="6192933at2"/>
<reference evidence="4 5" key="1">
    <citation type="journal article" date="2014" name="Int. J. Syst. Evol. Microbiol.">
        <title>Celeribacter indicus sp. nov., a polycyclic aromatic hydrocarbon-degrading bacterium from deep-sea sediment and reclassification of Huaishuia halophila as Celeribacter halophilus comb. nov.</title>
        <authorList>
            <person name="Lai Q."/>
            <person name="Cao J."/>
            <person name="Yuan J."/>
            <person name="Li F."/>
            <person name="Shao Z."/>
        </authorList>
    </citation>
    <scope>NUCLEOTIDE SEQUENCE [LARGE SCALE GENOMIC DNA]</scope>
    <source>
        <strain evidence="4">P73</strain>
    </source>
</reference>
<dbReference type="HOGENOM" id="CLU_019602_18_4_5"/>
<evidence type="ECO:0000256" key="2">
    <source>
        <dbReference type="SAM" id="SignalP"/>
    </source>
</evidence>
<organism evidence="4 5">
    <name type="scientific">Celeribacter indicus</name>
    <dbReference type="NCBI Taxonomy" id="1208324"/>
    <lineage>
        <taxon>Bacteria</taxon>
        <taxon>Pseudomonadati</taxon>
        <taxon>Pseudomonadota</taxon>
        <taxon>Alphaproteobacteria</taxon>
        <taxon>Rhodobacterales</taxon>
        <taxon>Roseobacteraceae</taxon>
        <taxon>Celeribacter</taxon>
    </lineage>
</organism>
<accession>A0A0B5DTL3</accession>
<dbReference type="PANTHER" id="PTHR35936">
    <property type="entry name" value="MEMBRANE-BOUND LYTIC MUREIN TRANSGLYCOSYLASE F"/>
    <property type="match status" value="1"/>
</dbReference>
<dbReference type="Proteomes" id="UP000031521">
    <property type="component" value="Chromosome"/>
</dbReference>
<feature type="chain" id="PRO_5002115453" evidence="2">
    <location>
        <begin position="32"/>
        <end position="272"/>
    </location>
</feature>
<keyword evidence="1 2" id="KW-0732">Signal</keyword>
<dbReference type="AlphaFoldDB" id="A0A0B5DTL3"/>
<name>A0A0B5DTL3_9RHOB</name>
<protein>
    <submittedName>
        <fullName evidence="4">Extracellular solute-binding protein</fullName>
    </submittedName>
</protein>
<feature type="domain" description="Solute-binding protein family 3/N-terminal" evidence="3">
    <location>
        <begin position="44"/>
        <end position="263"/>
    </location>
</feature>
<dbReference type="PANTHER" id="PTHR35936:SF37">
    <property type="entry name" value="AMINO ACID ABC TRANSPORTER SUBSTRATE-BINDING PROTEIN"/>
    <property type="match status" value="1"/>
</dbReference>
<dbReference type="RefSeq" id="WP_082033185.1">
    <property type="nucleotide sequence ID" value="NZ_CP004393.1"/>
</dbReference>